<dbReference type="PROSITE" id="PS00111">
    <property type="entry name" value="PGLYCERATE_KINASE"/>
    <property type="match status" value="1"/>
</dbReference>
<feature type="binding site" evidence="13">
    <location>
        <position position="124"/>
    </location>
    <ligand>
        <name>(2R)-3-phosphoglycerate</name>
        <dbReference type="ChEBI" id="CHEBI:58272"/>
    </ligand>
</feature>
<evidence type="ECO:0000256" key="6">
    <source>
        <dbReference type="ARBA" id="ARBA00016471"/>
    </source>
</evidence>
<evidence type="ECO:0000256" key="13">
    <source>
        <dbReference type="PIRSR" id="PIRSR000724-1"/>
    </source>
</evidence>
<dbReference type="FunFam" id="3.40.50.1260:FF:000007">
    <property type="entry name" value="Phosphoglycerate kinase"/>
    <property type="match status" value="1"/>
</dbReference>
<evidence type="ECO:0000256" key="11">
    <source>
        <dbReference type="ARBA" id="ARBA00023152"/>
    </source>
</evidence>
<dbReference type="GO" id="GO:0005524">
    <property type="term" value="F:ATP binding"/>
    <property type="evidence" value="ECO:0007669"/>
    <property type="project" value="UniProtKB-KW"/>
</dbReference>
<evidence type="ECO:0000256" key="4">
    <source>
        <dbReference type="ARBA" id="ARBA00011245"/>
    </source>
</evidence>
<dbReference type="PANTHER" id="PTHR11406:SF23">
    <property type="entry name" value="PHOSPHOGLYCERATE KINASE 1, CHLOROPLASTIC-RELATED"/>
    <property type="match status" value="1"/>
</dbReference>
<evidence type="ECO:0000256" key="8">
    <source>
        <dbReference type="ARBA" id="ARBA00022741"/>
    </source>
</evidence>
<comment type="pathway">
    <text evidence="2 12">Carbohydrate degradation; glycolysis; pyruvate from D-glyceraldehyde 3-phosphate: step 2/5.</text>
</comment>
<dbReference type="GO" id="GO:0006096">
    <property type="term" value="P:glycolytic process"/>
    <property type="evidence" value="ECO:0007669"/>
    <property type="project" value="UniProtKB-UniRule"/>
</dbReference>
<dbReference type="RefSeq" id="WP_052037438.1">
    <property type="nucleotide sequence ID" value="NZ_JAEMUK010000084.1"/>
</dbReference>
<dbReference type="AlphaFoldDB" id="A0A8I1KIT1"/>
<organism evidence="16 17">
    <name type="scientific">Rhodomicrobium udaipurense</name>
    <dbReference type="NCBI Taxonomy" id="1202716"/>
    <lineage>
        <taxon>Bacteria</taxon>
        <taxon>Pseudomonadati</taxon>
        <taxon>Pseudomonadota</taxon>
        <taxon>Alphaproteobacteria</taxon>
        <taxon>Hyphomicrobiales</taxon>
        <taxon>Hyphomicrobiaceae</taxon>
        <taxon>Rhodomicrobium</taxon>
    </lineage>
</organism>
<feature type="binding site" evidence="12">
    <location>
        <position position="157"/>
    </location>
    <ligand>
        <name>substrate</name>
    </ligand>
</feature>
<keyword evidence="8 12" id="KW-0547">Nucleotide-binding</keyword>
<dbReference type="UniPathway" id="UPA00109">
    <property type="reaction ID" value="UER00185"/>
</dbReference>
<dbReference type="PIRSF" id="PIRSF000724">
    <property type="entry name" value="Pgk"/>
    <property type="match status" value="1"/>
</dbReference>
<feature type="binding site" evidence="13">
    <location>
        <position position="42"/>
    </location>
    <ligand>
        <name>(2R)-3-phosphoglycerate</name>
        <dbReference type="ChEBI" id="CHEBI:58272"/>
    </ligand>
</feature>
<dbReference type="GO" id="GO:0006094">
    <property type="term" value="P:gluconeogenesis"/>
    <property type="evidence" value="ECO:0007669"/>
    <property type="project" value="TreeGrafter"/>
</dbReference>
<comment type="subunit">
    <text evidence="4 12">Monomer.</text>
</comment>
<evidence type="ECO:0000256" key="3">
    <source>
        <dbReference type="ARBA" id="ARBA00008982"/>
    </source>
</evidence>
<keyword evidence="17" id="KW-1185">Reference proteome</keyword>
<dbReference type="HAMAP" id="MF_00145">
    <property type="entry name" value="Phosphoglyc_kinase"/>
    <property type="match status" value="1"/>
</dbReference>
<keyword evidence="10 12" id="KW-0067">ATP-binding</keyword>
<protein>
    <recommendedName>
        <fullName evidence="6 12">Phosphoglycerate kinase</fullName>
        <ecNumber evidence="5 12">2.7.2.3</ecNumber>
    </recommendedName>
</protein>
<dbReference type="InterPro" id="IPR001576">
    <property type="entry name" value="Phosphoglycerate_kinase"/>
</dbReference>
<dbReference type="InterPro" id="IPR015911">
    <property type="entry name" value="Phosphoglycerate_kinase_CS"/>
</dbReference>
<dbReference type="FunFam" id="3.40.50.1260:FF:000006">
    <property type="entry name" value="Phosphoglycerate kinase"/>
    <property type="match status" value="1"/>
</dbReference>
<name>A0A8I1KIT1_9HYPH</name>
<evidence type="ECO:0000313" key="17">
    <source>
        <dbReference type="Proteomes" id="UP000623250"/>
    </source>
</evidence>
<proteinExistence type="inferred from homology"/>
<dbReference type="GO" id="GO:0043531">
    <property type="term" value="F:ADP binding"/>
    <property type="evidence" value="ECO:0007669"/>
    <property type="project" value="TreeGrafter"/>
</dbReference>
<reference evidence="16 17" key="1">
    <citation type="submission" date="2020-12" db="EMBL/GenBank/DDBJ databases">
        <title>Revised draft genomes of Rhodomicrobium vannielii ATCC 17100 and Rhodomicrobium udaipurense JA643.</title>
        <authorList>
            <person name="Conners E.M."/>
            <person name="Davenport E.J."/>
            <person name="Bose A."/>
        </authorList>
    </citation>
    <scope>NUCLEOTIDE SEQUENCE [LARGE SCALE GENOMIC DNA]</scope>
    <source>
        <strain evidence="16 17">JA643</strain>
    </source>
</reference>
<evidence type="ECO:0000256" key="2">
    <source>
        <dbReference type="ARBA" id="ARBA00004838"/>
    </source>
</evidence>
<dbReference type="Pfam" id="PF00162">
    <property type="entry name" value="PGK"/>
    <property type="match status" value="1"/>
</dbReference>
<comment type="caution">
    <text evidence="12">Lacks conserved residue(s) required for the propagation of feature annotation.</text>
</comment>
<evidence type="ECO:0000313" key="16">
    <source>
        <dbReference type="EMBL" id="MBJ7545035.1"/>
    </source>
</evidence>
<keyword evidence="7 12" id="KW-0808">Transferase</keyword>
<accession>A0A8I1KIT1</accession>
<comment type="subcellular location">
    <subcellularLocation>
        <location evidence="12">Cytoplasm</location>
    </subcellularLocation>
</comment>
<dbReference type="InterPro" id="IPR015824">
    <property type="entry name" value="Phosphoglycerate_kinase_N"/>
</dbReference>
<evidence type="ECO:0000256" key="12">
    <source>
        <dbReference type="HAMAP-Rule" id="MF_00145"/>
    </source>
</evidence>
<dbReference type="GO" id="GO:0005829">
    <property type="term" value="C:cytosol"/>
    <property type="evidence" value="ECO:0007669"/>
    <property type="project" value="TreeGrafter"/>
</dbReference>
<comment type="similarity">
    <text evidence="3 12 15">Belongs to the phosphoglycerate kinase family.</text>
</comment>
<dbReference type="PANTHER" id="PTHR11406">
    <property type="entry name" value="PHOSPHOGLYCERATE KINASE"/>
    <property type="match status" value="1"/>
</dbReference>
<feature type="binding site" evidence="12 14">
    <location>
        <begin position="359"/>
        <end position="362"/>
    </location>
    <ligand>
        <name>ATP</name>
        <dbReference type="ChEBI" id="CHEBI:30616"/>
    </ligand>
</feature>
<evidence type="ECO:0000256" key="5">
    <source>
        <dbReference type="ARBA" id="ARBA00013061"/>
    </source>
</evidence>
<gene>
    <name evidence="12" type="primary">pgk</name>
    <name evidence="16" type="ORF">JDN41_15885</name>
</gene>
<evidence type="ECO:0000256" key="14">
    <source>
        <dbReference type="PIRSR" id="PIRSR000724-2"/>
    </source>
</evidence>
<dbReference type="CDD" id="cd00318">
    <property type="entry name" value="Phosphoglycerate_kinase"/>
    <property type="match status" value="1"/>
</dbReference>
<feature type="binding site" evidence="12 14">
    <location>
        <position position="329"/>
    </location>
    <ligand>
        <name>ATP</name>
        <dbReference type="ChEBI" id="CHEBI:30616"/>
    </ligand>
</feature>
<feature type="binding site" evidence="12">
    <location>
        <position position="42"/>
    </location>
    <ligand>
        <name>substrate</name>
    </ligand>
</feature>
<feature type="binding site" evidence="13">
    <location>
        <position position="157"/>
    </location>
    <ligand>
        <name>(2R)-3-phosphoglycerate</name>
        <dbReference type="ChEBI" id="CHEBI:58272"/>
    </ligand>
</feature>
<feature type="binding site" evidence="12 14">
    <location>
        <position position="207"/>
    </location>
    <ligand>
        <name>ATP</name>
        <dbReference type="ChEBI" id="CHEBI:30616"/>
    </ligand>
</feature>
<evidence type="ECO:0000256" key="9">
    <source>
        <dbReference type="ARBA" id="ARBA00022777"/>
    </source>
</evidence>
<keyword evidence="9 12" id="KW-0418">Kinase</keyword>
<keyword evidence="12" id="KW-0963">Cytoplasm</keyword>
<comment type="catalytic activity">
    <reaction evidence="1 12 15">
        <text>(2R)-3-phosphoglycerate + ATP = (2R)-3-phospho-glyceroyl phosphate + ADP</text>
        <dbReference type="Rhea" id="RHEA:14801"/>
        <dbReference type="ChEBI" id="CHEBI:30616"/>
        <dbReference type="ChEBI" id="CHEBI:57604"/>
        <dbReference type="ChEBI" id="CHEBI:58272"/>
        <dbReference type="ChEBI" id="CHEBI:456216"/>
        <dbReference type="EC" id="2.7.2.3"/>
    </reaction>
</comment>
<evidence type="ECO:0000256" key="10">
    <source>
        <dbReference type="ARBA" id="ARBA00022840"/>
    </source>
</evidence>
<feature type="binding site" evidence="12 13">
    <location>
        <begin position="65"/>
        <end position="68"/>
    </location>
    <ligand>
        <name>substrate</name>
    </ligand>
</feature>
<sequence>MTAVAFDSLKDIASADVAEKRVLIRTDLNVPMADGQISDATRIERLLPTFRVLASRGAKIVILSHLGRPDGKPVAKYSLKPVADKLAAMLGATVAFADDCVGPAAEAVVNALEPGQIAMLENVRFHKEEEENDPAFAAELAKLGDIYVNDAFSVSHRAHASTEAVAHLLPAYAGPSLLAEIGAFKVALDHPERPVAAIVGGSKVSTKIAVLGNLAQKMDYLFIGGGMANTFLYADGVAVGKSLCEPNAIDTVKEIRARAEAAGCKILLPVDAVVAREFKANAETEVVPVGEVPADAMILDIGPRSVAEFTGLIERCKTLLWNGPVGAFEIPPFGEGTFALAREAAALTQAGKIVTIAGGGDTVAALNAASVTDKFTYVSTAGGAFLEWLEGRTLPGVAALIR</sequence>
<comment type="caution">
    <text evidence="16">The sequence shown here is derived from an EMBL/GenBank/DDBJ whole genome shotgun (WGS) entry which is preliminary data.</text>
</comment>
<dbReference type="SUPFAM" id="SSF53748">
    <property type="entry name" value="Phosphoglycerate kinase"/>
    <property type="match status" value="1"/>
</dbReference>
<feature type="binding site" evidence="12 13">
    <location>
        <begin position="27"/>
        <end position="29"/>
    </location>
    <ligand>
        <name>substrate</name>
    </ligand>
</feature>
<evidence type="ECO:0000256" key="1">
    <source>
        <dbReference type="ARBA" id="ARBA00000642"/>
    </source>
</evidence>
<dbReference type="PRINTS" id="PR00477">
    <property type="entry name" value="PHGLYCKINASE"/>
</dbReference>
<dbReference type="EMBL" id="JAEMUK010000084">
    <property type="protein sequence ID" value="MBJ7545035.1"/>
    <property type="molecule type" value="Genomic_DNA"/>
</dbReference>
<dbReference type="Proteomes" id="UP000623250">
    <property type="component" value="Unassembled WGS sequence"/>
</dbReference>
<dbReference type="InterPro" id="IPR036043">
    <property type="entry name" value="Phosphoglycerate_kinase_sf"/>
</dbReference>
<dbReference type="EC" id="2.7.2.3" evidence="5 12"/>
<dbReference type="GO" id="GO:0004618">
    <property type="term" value="F:phosphoglycerate kinase activity"/>
    <property type="evidence" value="ECO:0007669"/>
    <property type="project" value="UniProtKB-UniRule"/>
</dbReference>
<evidence type="ECO:0000256" key="15">
    <source>
        <dbReference type="RuleBase" id="RU000532"/>
    </source>
</evidence>
<evidence type="ECO:0000256" key="7">
    <source>
        <dbReference type="ARBA" id="ARBA00022679"/>
    </source>
</evidence>
<keyword evidence="11 12" id="KW-0324">Glycolysis</keyword>
<dbReference type="Gene3D" id="3.40.50.1260">
    <property type="entry name" value="Phosphoglycerate kinase, N-terminal domain"/>
    <property type="match status" value="2"/>
</dbReference>
<feature type="binding site" evidence="12">
    <location>
        <position position="124"/>
    </location>
    <ligand>
        <name>substrate</name>
    </ligand>
</feature>